<dbReference type="InterPro" id="IPR037523">
    <property type="entry name" value="VOC_core"/>
</dbReference>
<proteinExistence type="predicted"/>
<dbReference type="GO" id="GO:0046872">
    <property type="term" value="F:metal ion binding"/>
    <property type="evidence" value="ECO:0007669"/>
    <property type="project" value="UniProtKB-KW"/>
</dbReference>
<dbReference type="AlphaFoldDB" id="A0A857JK47"/>
<feature type="domain" description="VOC" evidence="3">
    <location>
        <begin position="30"/>
        <end position="176"/>
    </location>
</feature>
<dbReference type="SUPFAM" id="SSF54593">
    <property type="entry name" value="Glyoxalase/Bleomycin resistance protein/Dihydroxybiphenyl dioxygenase"/>
    <property type="match status" value="1"/>
</dbReference>
<evidence type="ECO:0000256" key="2">
    <source>
        <dbReference type="SAM" id="SignalP"/>
    </source>
</evidence>
<dbReference type="EC" id="5.1.3.33" evidence="4"/>
<evidence type="ECO:0000313" key="5">
    <source>
        <dbReference type="Proteomes" id="UP000464524"/>
    </source>
</evidence>
<dbReference type="Proteomes" id="UP000464524">
    <property type="component" value="Chromosome"/>
</dbReference>
<reference evidence="4 5" key="1">
    <citation type="submission" date="2019-12" db="EMBL/GenBank/DDBJ databases">
        <title>Genome sequencing and assembly of endphytes of Porphyra tenera.</title>
        <authorList>
            <person name="Park J.M."/>
            <person name="Shin R."/>
            <person name="Jo S.H."/>
        </authorList>
    </citation>
    <scope>NUCLEOTIDE SEQUENCE [LARGE SCALE GENOMIC DNA]</scope>
    <source>
        <strain evidence="4 5">GPM4</strain>
    </source>
</reference>
<name>A0A857JK47_9ALTE</name>
<organism evidence="4 5">
    <name type="scientific">Paraglaciecola mesophila</name>
    <dbReference type="NCBI Taxonomy" id="197222"/>
    <lineage>
        <taxon>Bacteria</taxon>
        <taxon>Pseudomonadati</taxon>
        <taxon>Pseudomonadota</taxon>
        <taxon>Gammaproteobacteria</taxon>
        <taxon>Alteromonadales</taxon>
        <taxon>Alteromonadaceae</taxon>
        <taxon>Paraglaciecola</taxon>
    </lineage>
</organism>
<dbReference type="GO" id="GO:0046491">
    <property type="term" value="P:L-methylmalonyl-CoA metabolic process"/>
    <property type="evidence" value="ECO:0007669"/>
    <property type="project" value="TreeGrafter"/>
</dbReference>
<keyword evidence="4" id="KW-0413">Isomerase</keyword>
<accession>A0A857JK47</accession>
<dbReference type="PROSITE" id="PS51819">
    <property type="entry name" value="VOC"/>
    <property type="match status" value="1"/>
</dbReference>
<gene>
    <name evidence="4" type="ORF">FX988_02182</name>
</gene>
<dbReference type="PANTHER" id="PTHR43048">
    <property type="entry name" value="METHYLMALONYL-COA EPIMERASE"/>
    <property type="match status" value="1"/>
</dbReference>
<feature type="chain" id="PRO_5032623311" evidence="2">
    <location>
        <begin position="24"/>
        <end position="195"/>
    </location>
</feature>
<evidence type="ECO:0000256" key="1">
    <source>
        <dbReference type="ARBA" id="ARBA00022723"/>
    </source>
</evidence>
<dbReference type="Gene3D" id="3.10.180.10">
    <property type="entry name" value="2,3-Dihydroxybiphenyl 1,2-Dioxygenase, domain 1"/>
    <property type="match status" value="1"/>
</dbReference>
<dbReference type="PANTHER" id="PTHR43048:SF6">
    <property type="entry name" value="BLR8189 PROTEIN"/>
    <property type="match status" value="1"/>
</dbReference>
<keyword evidence="1" id="KW-0479">Metal-binding</keyword>
<evidence type="ECO:0000259" key="3">
    <source>
        <dbReference type="PROSITE" id="PS51819"/>
    </source>
</evidence>
<dbReference type="InterPro" id="IPR051785">
    <property type="entry name" value="MMCE/EMCE_epimerase"/>
</dbReference>
<dbReference type="InterPro" id="IPR029068">
    <property type="entry name" value="Glyas_Bleomycin-R_OHBP_Dase"/>
</dbReference>
<dbReference type="Pfam" id="PF13669">
    <property type="entry name" value="Glyoxalase_4"/>
    <property type="match status" value="1"/>
</dbReference>
<protein>
    <submittedName>
        <fullName evidence="4">2-epi-5-epi-valiolone epimerase</fullName>
        <ecNumber evidence="4">5.1.3.33</ecNumber>
    </submittedName>
</protein>
<keyword evidence="5" id="KW-1185">Reference proteome</keyword>
<dbReference type="KEGG" id="pmes:FX988_02182"/>
<evidence type="ECO:0000313" key="4">
    <source>
        <dbReference type="EMBL" id="QHJ11946.1"/>
    </source>
</evidence>
<feature type="signal peptide" evidence="2">
    <location>
        <begin position="1"/>
        <end position="23"/>
    </location>
</feature>
<keyword evidence="2" id="KW-0732">Signal</keyword>
<dbReference type="EMBL" id="CP047656">
    <property type="protein sequence ID" value="QHJ11946.1"/>
    <property type="molecule type" value="Genomic_DNA"/>
</dbReference>
<dbReference type="GO" id="GO:0004493">
    <property type="term" value="F:methylmalonyl-CoA epimerase activity"/>
    <property type="evidence" value="ECO:0007669"/>
    <property type="project" value="TreeGrafter"/>
</dbReference>
<sequence>MRTNSFKKLAIFVLSTLPFLSQAAMPGMKGPQHFGFTVPNMDEAVTFYEEVIGCEGFFSIGPFGPFEDDWMTTNLNVNKEAVIKSAYMVRCGNGTNFEIFEYTSPDQNTTYVKNSDYGGNHIAFYVEDIDDAVAYLKKHGVQVLGEPKTFTDTGMEGLSWVYFLAPWGQQLEILSYPNGQGYERETERRLWDPRD</sequence>